<sequence>MDAERPNLLWTPELALRSKEQVLLEDWKAPNKSAASLKQMEILTSPAPADLTTWTTLKPNPAVVLFYQAHLSPPIPSMEEIDEATAKSSLHKDLHLHNEAENLLFLAQKRPKLRIPTVLAAWSTTSITGSAIYCLMMNFIEGIPLDHEEFAGLPIHAQNIICAKASSQLRYLRELPSEGYYGRVHKKGWLCPPTGLNSNTSSHRMVVGPYQTYEEYCAAVYRSSQVQKAASYSCVDWPSKHAELMARLISVFPGWGPQEPKLTWMDPKIANIIARQVEGDNGGEDWEVFLIDWECLGWYPAWLQGLQVDSCCNIMLRDPEQPSEFHPYRSSEIKGRVMKDFDPEPDWERIAMVHSLHWVFY</sequence>
<dbReference type="Proteomes" id="UP000001055">
    <property type="component" value="Unassembled WGS sequence"/>
</dbReference>
<gene>
    <name evidence="1" type="ORF">SNOG_07339</name>
</gene>
<organism evidence="1 2">
    <name type="scientific">Phaeosphaeria nodorum (strain SN15 / ATCC MYA-4574 / FGSC 10173)</name>
    <name type="common">Glume blotch fungus</name>
    <name type="synonym">Parastagonospora nodorum</name>
    <dbReference type="NCBI Taxonomy" id="321614"/>
    <lineage>
        <taxon>Eukaryota</taxon>
        <taxon>Fungi</taxon>
        <taxon>Dikarya</taxon>
        <taxon>Ascomycota</taxon>
        <taxon>Pezizomycotina</taxon>
        <taxon>Dothideomycetes</taxon>
        <taxon>Pleosporomycetidae</taxon>
        <taxon>Pleosporales</taxon>
        <taxon>Pleosporineae</taxon>
        <taxon>Phaeosphaeriaceae</taxon>
        <taxon>Parastagonospora</taxon>
    </lineage>
</organism>
<evidence type="ECO:0008006" key="3">
    <source>
        <dbReference type="Google" id="ProtNLM"/>
    </source>
</evidence>
<dbReference type="STRING" id="321614.Q0ULM5"/>
<dbReference type="PANTHER" id="PTHR21310">
    <property type="entry name" value="AMINOGLYCOSIDE PHOSPHOTRANSFERASE-RELATED-RELATED"/>
    <property type="match status" value="1"/>
</dbReference>
<dbReference type="KEGG" id="pno:SNOG_07339"/>
<protein>
    <recommendedName>
        <fullName evidence="3">Aminoglycoside phosphotransferase domain-containing protein</fullName>
    </recommendedName>
</protein>
<accession>Q0ULM5</accession>
<dbReference type="VEuPathDB" id="FungiDB:JI435_151060"/>
<dbReference type="EMBL" id="CH445335">
    <property type="protein sequence ID" value="EAT84805.1"/>
    <property type="molecule type" value="Genomic_DNA"/>
</dbReference>
<evidence type="ECO:0000313" key="1">
    <source>
        <dbReference type="EMBL" id="EAT84805.1"/>
    </source>
</evidence>
<dbReference type="RefSeq" id="XP_001797677.1">
    <property type="nucleotide sequence ID" value="XM_001797625.1"/>
</dbReference>
<dbReference type="InParanoid" id="Q0ULM5"/>
<evidence type="ECO:0000313" key="2">
    <source>
        <dbReference type="Proteomes" id="UP000001055"/>
    </source>
</evidence>
<dbReference type="GeneID" id="5974570"/>
<proteinExistence type="predicted"/>
<dbReference type="SUPFAM" id="SSF56112">
    <property type="entry name" value="Protein kinase-like (PK-like)"/>
    <property type="match status" value="1"/>
</dbReference>
<dbReference type="PANTHER" id="PTHR21310:SF48">
    <property type="entry name" value="AMINOGLYCOSIDE PHOSPHOTRANSFERASE DOMAIN-CONTAINING PROTEIN"/>
    <property type="match status" value="1"/>
</dbReference>
<name>Q0ULM5_PHANO</name>
<dbReference type="AlphaFoldDB" id="Q0ULM5"/>
<dbReference type="InterPro" id="IPR011009">
    <property type="entry name" value="Kinase-like_dom_sf"/>
</dbReference>
<reference evidence="2" key="1">
    <citation type="journal article" date="2007" name="Plant Cell">
        <title>Dothideomycete-plant interactions illuminated by genome sequencing and EST analysis of the wheat pathogen Stagonospora nodorum.</title>
        <authorList>
            <person name="Hane J.K."/>
            <person name="Lowe R.G."/>
            <person name="Solomon P.S."/>
            <person name="Tan K.C."/>
            <person name="Schoch C.L."/>
            <person name="Spatafora J.W."/>
            <person name="Crous P.W."/>
            <person name="Kodira C."/>
            <person name="Birren B.W."/>
            <person name="Galagan J.E."/>
            <person name="Torriani S.F."/>
            <person name="McDonald B.A."/>
            <person name="Oliver R.P."/>
        </authorList>
    </citation>
    <scope>NUCLEOTIDE SEQUENCE [LARGE SCALE GENOMIC DNA]</scope>
    <source>
        <strain evidence="2">SN15 / ATCC MYA-4574 / FGSC 10173</strain>
    </source>
</reference>
<dbReference type="InterPro" id="IPR051678">
    <property type="entry name" value="AGP_Transferase"/>
</dbReference>